<dbReference type="InterPro" id="IPR047596">
    <property type="entry name" value="OMPdecase_bac"/>
</dbReference>
<protein>
    <recommendedName>
        <fullName evidence="9">Orotidine 5'-phosphate decarboxylase</fullName>
        <ecNumber evidence="9">4.1.1.23</ecNumber>
    </recommendedName>
    <alternativeName>
        <fullName evidence="9">OMP decarboxylase</fullName>
        <shortName evidence="9">OMPDCase</shortName>
        <shortName evidence="9">OMPdecase</shortName>
    </alternativeName>
</protein>
<comment type="similarity">
    <text evidence="8 9">Belongs to the OMP decarboxylase family. Type 1 subfamily.</text>
</comment>
<dbReference type="Gene3D" id="3.20.20.70">
    <property type="entry name" value="Aldolase class I"/>
    <property type="match status" value="1"/>
</dbReference>
<keyword evidence="5 9" id="KW-0665">Pyrimidine biosynthesis</keyword>
<evidence type="ECO:0000259" key="12">
    <source>
        <dbReference type="SMART" id="SM00934"/>
    </source>
</evidence>
<evidence type="ECO:0000313" key="13">
    <source>
        <dbReference type="EMBL" id="PNV64686.1"/>
    </source>
</evidence>
<organism evidence="13 14">
    <name type="scientific">Rubneribacter badeniensis</name>
    <dbReference type="NCBI Taxonomy" id="2070688"/>
    <lineage>
        <taxon>Bacteria</taxon>
        <taxon>Bacillati</taxon>
        <taxon>Actinomycetota</taxon>
        <taxon>Coriobacteriia</taxon>
        <taxon>Eggerthellales</taxon>
        <taxon>Eggerthellaceae</taxon>
        <taxon>Rubneribacter</taxon>
    </lineage>
</organism>
<comment type="subunit">
    <text evidence="3 9">Homodimer.</text>
</comment>
<feature type="binding site" evidence="9 11">
    <location>
        <position position="222"/>
    </location>
    <ligand>
        <name>substrate</name>
    </ligand>
</feature>
<comment type="caution">
    <text evidence="13">The sequence shown here is derived from an EMBL/GenBank/DDBJ whole genome shotgun (WGS) entry which is preliminary data.</text>
</comment>
<dbReference type="SMART" id="SM00934">
    <property type="entry name" value="OMPdecase"/>
    <property type="match status" value="1"/>
</dbReference>
<evidence type="ECO:0000313" key="14">
    <source>
        <dbReference type="Proteomes" id="UP000236488"/>
    </source>
</evidence>
<comment type="catalytic activity">
    <reaction evidence="7 9">
        <text>orotidine 5'-phosphate + H(+) = UMP + CO2</text>
        <dbReference type="Rhea" id="RHEA:11596"/>
        <dbReference type="ChEBI" id="CHEBI:15378"/>
        <dbReference type="ChEBI" id="CHEBI:16526"/>
        <dbReference type="ChEBI" id="CHEBI:57538"/>
        <dbReference type="ChEBI" id="CHEBI:57865"/>
        <dbReference type="EC" id="4.1.1.23"/>
    </reaction>
</comment>
<dbReference type="CDD" id="cd04725">
    <property type="entry name" value="OMP_decarboxylase_like"/>
    <property type="match status" value="1"/>
</dbReference>
<dbReference type="GO" id="GO:0044205">
    <property type="term" value="P:'de novo' UMP biosynthetic process"/>
    <property type="evidence" value="ECO:0007669"/>
    <property type="project" value="UniProtKB-UniRule"/>
</dbReference>
<evidence type="ECO:0000256" key="1">
    <source>
        <dbReference type="ARBA" id="ARBA00002356"/>
    </source>
</evidence>
<feature type="domain" description="Orotidine 5'-phosphate decarboxylase" evidence="12">
    <location>
        <begin position="13"/>
        <end position="237"/>
    </location>
</feature>
<dbReference type="EC" id="4.1.1.23" evidence="9"/>
<evidence type="ECO:0000256" key="7">
    <source>
        <dbReference type="ARBA" id="ARBA00049157"/>
    </source>
</evidence>
<evidence type="ECO:0000256" key="5">
    <source>
        <dbReference type="ARBA" id="ARBA00022975"/>
    </source>
</evidence>
<evidence type="ECO:0000256" key="4">
    <source>
        <dbReference type="ARBA" id="ARBA00022793"/>
    </source>
</evidence>
<feature type="binding site" evidence="9 11">
    <location>
        <position position="19"/>
    </location>
    <ligand>
        <name>substrate</name>
    </ligand>
</feature>
<reference evidence="13 14" key="1">
    <citation type="journal article" date="2018" name="Int. J. Syst. Evol. Microbiol.">
        <title>Rubneribacter badeniensis gen. nov., sp. nov. and Enteroscipio rubneri gen. nov., sp. nov., new members of the Eggerthellaceae isolated from human faeces.</title>
        <authorList>
            <person name="Danylec N."/>
            <person name="Gobl A."/>
            <person name="Stoll D.A."/>
            <person name="Hetzer B."/>
            <person name="Kulling S.E."/>
            <person name="Huch M."/>
        </authorList>
    </citation>
    <scope>NUCLEOTIDE SEQUENCE [LARGE SCALE GENOMIC DNA]</scope>
    <source>
        <strain evidence="13 14">ResAG-85</strain>
    </source>
</reference>
<feature type="binding site" evidence="9 11">
    <location>
        <position position="40"/>
    </location>
    <ligand>
        <name>substrate</name>
    </ligand>
</feature>
<name>A0A2K2U2X3_9ACTN</name>
<dbReference type="PANTHER" id="PTHR32119:SF2">
    <property type="entry name" value="OROTIDINE 5'-PHOSPHATE DECARBOXYLASE"/>
    <property type="match status" value="1"/>
</dbReference>
<feature type="active site" description="For OMPdecase activity" evidence="10">
    <location>
        <position position="72"/>
    </location>
</feature>
<dbReference type="InterPro" id="IPR013785">
    <property type="entry name" value="Aldolase_TIM"/>
</dbReference>
<evidence type="ECO:0000256" key="8">
    <source>
        <dbReference type="ARBA" id="ARBA00061012"/>
    </source>
</evidence>
<dbReference type="FunFam" id="3.20.20.70:FF:000015">
    <property type="entry name" value="Orotidine 5'-phosphate decarboxylase"/>
    <property type="match status" value="1"/>
</dbReference>
<sequence length="241" mass="24921">MVSSFESVPARDRVIVALDCGIEEAFDLADALQGKATWMKVGMTLFYANGPAIVYALKERGFKVFLDLKFHDIPHQVEGAAYAAAGSGADMLTMHTVGGVDMMAAAQRGAERAAAEYGHDVPATLGITVLTSMNDAALAETGVSRAMADQVVVLAEQAKRAGISGVVASPQEAARLRDILGPDAYIVTPGVRPAGAAKGDQSRVATPAQAFANGASHIVVGRPITQADDPAAAFDAIVAEL</sequence>
<evidence type="ECO:0000256" key="3">
    <source>
        <dbReference type="ARBA" id="ARBA00011738"/>
    </source>
</evidence>
<feature type="binding site" evidence="9 11">
    <location>
        <position position="201"/>
    </location>
    <ligand>
        <name>substrate</name>
    </ligand>
</feature>
<dbReference type="HAMAP" id="MF_01200_B">
    <property type="entry name" value="OMPdecase_type1_B"/>
    <property type="match status" value="1"/>
</dbReference>
<proteinExistence type="inferred from homology"/>
<feature type="active site" description="For OMPdecase activity" evidence="10">
    <location>
        <position position="69"/>
    </location>
</feature>
<feature type="binding site" evidence="9 11">
    <location>
        <position position="192"/>
    </location>
    <ligand>
        <name>substrate</name>
    </ligand>
</feature>
<dbReference type="Proteomes" id="UP000236488">
    <property type="component" value="Unassembled WGS sequence"/>
</dbReference>
<dbReference type="RefSeq" id="WP_103263188.1">
    <property type="nucleotide sequence ID" value="NZ_DBEYRC010000147.1"/>
</dbReference>
<dbReference type="Pfam" id="PF00215">
    <property type="entry name" value="OMPdecase"/>
    <property type="match status" value="1"/>
</dbReference>
<dbReference type="InterPro" id="IPR014732">
    <property type="entry name" value="OMPdecase"/>
</dbReference>
<dbReference type="NCBIfam" id="NF001273">
    <property type="entry name" value="PRK00230.1"/>
    <property type="match status" value="1"/>
</dbReference>
<evidence type="ECO:0000256" key="6">
    <source>
        <dbReference type="ARBA" id="ARBA00023239"/>
    </source>
</evidence>
<feature type="active site" description="Proton donor" evidence="9">
    <location>
        <position position="69"/>
    </location>
</feature>
<feature type="binding site" evidence="9 11">
    <location>
        <position position="221"/>
    </location>
    <ligand>
        <name>substrate</name>
    </ligand>
</feature>
<dbReference type="GO" id="GO:0006207">
    <property type="term" value="P:'de novo' pyrimidine nucleobase biosynthetic process"/>
    <property type="evidence" value="ECO:0007669"/>
    <property type="project" value="InterPro"/>
</dbReference>
<dbReference type="NCBIfam" id="TIGR01740">
    <property type="entry name" value="pyrF"/>
    <property type="match status" value="1"/>
</dbReference>
<dbReference type="SUPFAM" id="SSF51366">
    <property type="entry name" value="Ribulose-phoshate binding barrel"/>
    <property type="match status" value="1"/>
</dbReference>
<dbReference type="GO" id="GO:0005829">
    <property type="term" value="C:cytosol"/>
    <property type="evidence" value="ECO:0007669"/>
    <property type="project" value="TreeGrafter"/>
</dbReference>
<evidence type="ECO:0000256" key="2">
    <source>
        <dbReference type="ARBA" id="ARBA00004861"/>
    </source>
</evidence>
<dbReference type="UniPathway" id="UPA00070">
    <property type="reaction ID" value="UER00120"/>
</dbReference>
<keyword evidence="4 9" id="KW-0210">Decarboxylase</keyword>
<feature type="binding site" evidence="9 11">
    <location>
        <position position="131"/>
    </location>
    <ligand>
        <name>substrate</name>
    </ligand>
</feature>
<dbReference type="GO" id="GO:0004590">
    <property type="term" value="F:orotidine-5'-phosphate decarboxylase activity"/>
    <property type="evidence" value="ECO:0007669"/>
    <property type="project" value="UniProtKB-UniRule"/>
</dbReference>
<keyword evidence="14" id="KW-1185">Reference proteome</keyword>
<dbReference type="InterPro" id="IPR001754">
    <property type="entry name" value="OMPdeCOase_dom"/>
</dbReference>
<evidence type="ECO:0000256" key="11">
    <source>
        <dbReference type="PIRSR" id="PIRSR614732-2"/>
    </source>
</evidence>
<accession>A0A2K2U2X3</accession>
<feature type="active site" description="For OMPdecase activity" evidence="10">
    <location>
        <position position="67"/>
    </location>
</feature>
<keyword evidence="6 9" id="KW-0456">Lyase</keyword>
<dbReference type="AlphaFoldDB" id="A0A2K2U2X3"/>
<evidence type="ECO:0000256" key="10">
    <source>
        <dbReference type="PIRSR" id="PIRSR614732-1"/>
    </source>
</evidence>
<comment type="pathway">
    <text evidence="2 9">Pyrimidine metabolism; UMP biosynthesis via de novo pathway; UMP from orotate: step 2/2.</text>
</comment>
<evidence type="ECO:0000256" key="9">
    <source>
        <dbReference type="HAMAP-Rule" id="MF_01200"/>
    </source>
</evidence>
<dbReference type="EMBL" id="PPEL01000075">
    <property type="protein sequence ID" value="PNV64686.1"/>
    <property type="molecule type" value="Genomic_DNA"/>
</dbReference>
<feature type="binding site" evidence="9">
    <location>
        <begin position="67"/>
        <end position="76"/>
    </location>
    <ligand>
        <name>substrate</name>
    </ligand>
</feature>
<dbReference type="InterPro" id="IPR011060">
    <property type="entry name" value="RibuloseP-bd_barrel"/>
</dbReference>
<comment type="function">
    <text evidence="1 9">Catalyzes the decarboxylation of orotidine 5'-monophosphate (OMP) to uridine 5'-monophosphate (UMP).</text>
</comment>
<dbReference type="PANTHER" id="PTHR32119">
    <property type="entry name" value="OROTIDINE 5'-PHOSPHATE DECARBOXYLASE"/>
    <property type="match status" value="1"/>
</dbReference>
<gene>
    <name evidence="9" type="primary">pyrF</name>
    <name evidence="13" type="ORF">C2L80_10655</name>
</gene>